<dbReference type="CDD" id="cd02181">
    <property type="entry name" value="GH16_fungal_Lam16A_glucanase"/>
    <property type="match status" value="1"/>
</dbReference>
<organism evidence="3 4">
    <name type="scientific">Hirsutella minnesotensis 3608</name>
    <dbReference type="NCBI Taxonomy" id="1043627"/>
    <lineage>
        <taxon>Eukaryota</taxon>
        <taxon>Fungi</taxon>
        <taxon>Dikarya</taxon>
        <taxon>Ascomycota</taxon>
        <taxon>Pezizomycotina</taxon>
        <taxon>Sordariomycetes</taxon>
        <taxon>Hypocreomycetidae</taxon>
        <taxon>Hypocreales</taxon>
        <taxon>Ophiocordycipitaceae</taxon>
        <taxon>Hirsutella</taxon>
    </lineage>
</organism>
<proteinExistence type="predicted"/>
<protein>
    <recommendedName>
        <fullName evidence="2">GH16 domain-containing protein</fullName>
    </recommendedName>
</protein>
<dbReference type="PANTHER" id="PTHR10963:SF42">
    <property type="entry name" value="PUTATIVE (AFU_ORTHOLOGUE AFUA_5G02280)-RELATED"/>
    <property type="match status" value="1"/>
</dbReference>
<dbReference type="Pfam" id="PF26113">
    <property type="entry name" value="GH16_XgeA"/>
    <property type="match status" value="1"/>
</dbReference>
<feature type="domain" description="GH16" evidence="2">
    <location>
        <begin position="75"/>
        <end position="329"/>
    </location>
</feature>
<evidence type="ECO:0000313" key="4">
    <source>
        <dbReference type="Proteomes" id="UP000054481"/>
    </source>
</evidence>
<sequence>MRPDNYSASEYSLPPDDIIFARDGRSVRQARTSKPWWNPRYWRKRAWAGLVVGVAVIAIVIAAVGVTLARKNAYPDYTAVAYALRDTYGGENFFDQFNYFTGFDPAQGFVHYVARPQAQQLNLTYASASTAIVKVDTSVGPQSDPNASTGRFSVRLESKRTYNSGLFIFDVKHTPYACGAWPALWLTDPSHWPDNGEIDVMESINQGTGGNQMTLHTNAGCSMDVKRKMTGQAQQSSCDRNANKNAGCGVVDGNASFGATLNTQGGGVMAVEWRDAGIRMWRFARQAIPMDLVSKTPNPAGWGVAAADFPSTDCSMGSHFRNNSIIVNIDLCGSMVYGSWGQSGCPSNCTDLVANRPDLFSTAFWEFGNFEVYQPM</sequence>
<evidence type="ECO:0000259" key="2">
    <source>
        <dbReference type="PROSITE" id="PS51762"/>
    </source>
</evidence>
<dbReference type="InterPro" id="IPR013320">
    <property type="entry name" value="ConA-like_dom_sf"/>
</dbReference>
<feature type="transmembrane region" description="Helical" evidence="1">
    <location>
        <begin position="46"/>
        <end position="69"/>
    </location>
</feature>
<evidence type="ECO:0000313" key="3">
    <source>
        <dbReference type="EMBL" id="KJZ70750.1"/>
    </source>
</evidence>
<dbReference type="OrthoDB" id="192832at2759"/>
<reference evidence="3 4" key="1">
    <citation type="journal article" date="2014" name="Genome Biol. Evol.">
        <title>Comparative genomics and transcriptomics analyses reveal divergent lifestyle features of nematode endoparasitic fungus Hirsutella minnesotensis.</title>
        <authorList>
            <person name="Lai Y."/>
            <person name="Liu K."/>
            <person name="Zhang X."/>
            <person name="Zhang X."/>
            <person name="Li K."/>
            <person name="Wang N."/>
            <person name="Shu C."/>
            <person name="Wu Y."/>
            <person name="Wang C."/>
            <person name="Bushley K.E."/>
            <person name="Xiang M."/>
            <person name="Liu X."/>
        </authorList>
    </citation>
    <scope>NUCLEOTIDE SEQUENCE [LARGE SCALE GENOMIC DNA]</scope>
    <source>
        <strain evidence="3 4">3608</strain>
    </source>
</reference>
<dbReference type="InterPro" id="IPR050546">
    <property type="entry name" value="Glycosyl_Hydrlase_16"/>
</dbReference>
<dbReference type="GO" id="GO:0009251">
    <property type="term" value="P:glucan catabolic process"/>
    <property type="evidence" value="ECO:0007669"/>
    <property type="project" value="TreeGrafter"/>
</dbReference>
<dbReference type="SUPFAM" id="SSF49899">
    <property type="entry name" value="Concanavalin A-like lectins/glucanases"/>
    <property type="match status" value="2"/>
</dbReference>
<accession>A0A0F7ZKU1</accession>
<gene>
    <name evidence="3" type="ORF">HIM_09883</name>
</gene>
<dbReference type="EMBL" id="KQ030609">
    <property type="protein sequence ID" value="KJZ70750.1"/>
    <property type="molecule type" value="Genomic_DNA"/>
</dbReference>
<keyword evidence="4" id="KW-1185">Reference proteome</keyword>
<keyword evidence="1" id="KW-0812">Transmembrane</keyword>
<name>A0A0F7ZKU1_9HYPO</name>
<dbReference type="Proteomes" id="UP000054481">
    <property type="component" value="Unassembled WGS sequence"/>
</dbReference>
<keyword evidence="1" id="KW-1133">Transmembrane helix</keyword>
<dbReference type="PROSITE" id="PS51762">
    <property type="entry name" value="GH16_2"/>
    <property type="match status" value="1"/>
</dbReference>
<dbReference type="InterPro" id="IPR000757">
    <property type="entry name" value="Beta-glucanase-like"/>
</dbReference>
<keyword evidence="1" id="KW-0472">Membrane</keyword>
<dbReference type="Gene3D" id="2.60.120.200">
    <property type="match status" value="1"/>
</dbReference>
<dbReference type="PANTHER" id="PTHR10963">
    <property type="entry name" value="GLYCOSYL HYDROLASE-RELATED"/>
    <property type="match status" value="1"/>
</dbReference>
<dbReference type="AlphaFoldDB" id="A0A0F7ZKU1"/>
<dbReference type="GO" id="GO:0004553">
    <property type="term" value="F:hydrolase activity, hydrolyzing O-glycosyl compounds"/>
    <property type="evidence" value="ECO:0007669"/>
    <property type="project" value="InterPro"/>
</dbReference>
<evidence type="ECO:0000256" key="1">
    <source>
        <dbReference type="SAM" id="Phobius"/>
    </source>
</evidence>